<keyword evidence="3" id="KW-1185">Reference proteome</keyword>
<dbReference type="AlphaFoldDB" id="A0A0D3CP31"/>
<evidence type="ECO:0000313" key="2">
    <source>
        <dbReference type="EnsemblPlants" id="Bo6g010940.1"/>
    </source>
</evidence>
<evidence type="ECO:0000256" key="1">
    <source>
        <dbReference type="SAM" id="MobiDB-lite"/>
    </source>
</evidence>
<dbReference type="SUPFAM" id="SSF55753">
    <property type="entry name" value="Actin depolymerizing proteins"/>
    <property type="match status" value="1"/>
</dbReference>
<reference evidence="2 3" key="1">
    <citation type="journal article" date="2014" name="Genome Biol.">
        <title>Transcriptome and methylome profiling reveals relics of genome dominance in the mesopolyploid Brassica oleracea.</title>
        <authorList>
            <person name="Parkin I.A."/>
            <person name="Koh C."/>
            <person name="Tang H."/>
            <person name="Robinson S.J."/>
            <person name="Kagale S."/>
            <person name="Clarke W.E."/>
            <person name="Town C.D."/>
            <person name="Nixon J."/>
            <person name="Krishnakumar V."/>
            <person name="Bidwell S.L."/>
            <person name="Denoeud F."/>
            <person name="Belcram H."/>
            <person name="Links M.G."/>
            <person name="Just J."/>
            <person name="Clarke C."/>
            <person name="Bender T."/>
            <person name="Huebert T."/>
            <person name="Mason A.S."/>
            <person name="Pires J.C."/>
            <person name="Barker G."/>
            <person name="Moore J."/>
            <person name="Walley P.G."/>
            <person name="Manoli S."/>
            <person name="Batley J."/>
            <person name="Edwards D."/>
            <person name="Nelson M.N."/>
            <person name="Wang X."/>
            <person name="Paterson A.H."/>
            <person name="King G."/>
            <person name="Bancroft I."/>
            <person name="Chalhoub B."/>
            <person name="Sharpe A.G."/>
        </authorList>
    </citation>
    <scope>NUCLEOTIDE SEQUENCE</scope>
    <source>
        <strain evidence="2 3">cv. TO1000</strain>
    </source>
</reference>
<dbReference type="EnsemblPlants" id="Bo6g010940.1">
    <property type="protein sequence ID" value="Bo6g010940.1"/>
    <property type="gene ID" value="Bo6g010940"/>
</dbReference>
<evidence type="ECO:0000313" key="3">
    <source>
        <dbReference type="Proteomes" id="UP000032141"/>
    </source>
</evidence>
<feature type="region of interest" description="Disordered" evidence="1">
    <location>
        <begin position="1"/>
        <end position="23"/>
    </location>
</feature>
<dbReference type="OMA" id="EMVSICY"/>
<accession>A0A0D3CP31</accession>
<dbReference type="Gramene" id="Bo6g010940.1">
    <property type="protein sequence ID" value="Bo6g010940.1"/>
    <property type="gene ID" value="Bo6g010940"/>
</dbReference>
<dbReference type="Proteomes" id="UP000032141">
    <property type="component" value="Chromosome C6"/>
</dbReference>
<feature type="compositionally biased region" description="Low complexity" evidence="1">
    <location>
        <begin position="10"/>
        <end position="23"/>
    </location>
</feature>
<protein>
    <submittedName>
        <fullName evidence="2">Uncharacterized protein</fullName>
    </submittedName>
</protein>
<organism evidence="2 3">
    <name type="scientific">Brassica oleracea var. oleracea</name>
    <dbReference type="NCBI Taxonomy" id="109376"/>
    <lineage>
        <taxon>Eukaryota</taxon>
        <taxon>Viridiplantae</taxon>
        <taxon>Streptophyta</taxon>
        <taxon>Embryophyta</taxon>
        <taxon>Tracheophyta</taxon>
        <taxon>Spermatophyta</taxon>
        <taxon>Magnoliopsida</taxon>
        <taxon>eudicotyledons</taxon>
        <taxon>Gunneridae</taxon>
        <taxon>Pentapetalae</taxon>
        <taxon>rosids</taxon>
        <taxon>malvids</taxon>
        <taxon>Brassicales</taxon>
        <taxon>Brassicaceae</taxon>
        <taxon>Brassiceae</taxon>
        <taxon>Brassica</taxon>
    </lineage>
</organism>
<reference evidence="2" key="2">
    <citation type="submission" date="2015-03" db="UniProtKB">
        <authorList>
            <consortium name="EnsemblPlants"/>
        </authorList>
    </citation>
    <scope>IDENTIFICATION</scope>
</reference>
<dbReference type="Gene3D" id="3.40.20.10">
    <property type="entry name" value="Severin"/>
    <property type="match status" value="1"/>
</dbReference>
<dbReference type="HOGENOM" id="CLU_1099825_0_0_1"/>
<dbReference type="InterPro" id="IPR029006">
    <property type="entry name" value="ADF-H/Gelsolin-like_dom_sf"/>
</dbReference>
<sequence length="253" mass="28368">MGFSTKLKRSSLSPAPSLSSLSSLPPRRCRVVVVVVVAADWWWWSDLAALLFPCSRSVQISSPLSLVSRSGSRYRLRWSVLNPIFSHDPGYSFMLELGLSNPCLSSRKYVKRLEIVSICYLFKHSAACGWGRRVHVFTKYHTPAVDISNSLSRSTHLQAQLTSSQAHLISPRLKILLSSFVSQALESFISHSVSQIQFLKHLETSKLSGITTPDKVRSKMIYASSNDRFKRELDGIQVDNTRHFSCCSFLGGE</sequence>
<name>A0A0D3CP31_BRAOL</name>
<proteinExistence type="predicted"/>